<proteinExistence type="inferred from homology"/>
<dbReference type="GeneID" id="85333516"/>
<keyword evidence="3" id="KW-1185">Reference proteome</keyword>
<evidence type="ECO:0008006" key="4">
    <source>
        <dbReference type="Google" id="ProtNLM"/>
    </source>
</evidence>
<dbReference type="PANTHER" id="PTHR47751:SF1">
    <property type="entry name" value="SUPERFAMILY HYDROLASE, PUTATIVE (AFU_ORTHOLOGUE AFUA_2G16580)-RELATED"/>
    <property type="match status" value="1"/>
</dbReference>
<dbReference type="Proteomes" id="UP001240678">
    <property type="component" value="Unassembled WGS sequence"/>
</dbReference>
<evidence type="ECO:0000313" key="2">
    <source>
        <dbReference type="EMBL" id="KAK1536456.1"/>
    </source>
</evidence>
<dbReference type="InterPro" id="IPR051411">
    <property type="entry name" value="Polyketide_trans_af380"/>
</dbReference>
<organism evidence="2 3">
    <name type="scientific">Colletotrichum costaricense</name>
    <dbReference type="NCBI Taxonomy" id="1209916"/>
    <lineage>
        <taxon>Eukaryota</taxon>
        <taxon>Fungi</taxon>
        <taxon>Dikarya</taxon>
        <taxon>Ascomycota</taxon>
        <taxon>Pezizomycotina</taxon>
        <taxon>Sordariomycetes</taxon>
        <taxon>Hypocreomycetidae</taxon>
        <taxon>Glomerellales</taxon>
        <taxon>Glomerellaceae</taxon>
        <taxon>Colletotrichum</taxon>
        <taxon>Colletotrichum acutatum species complex</taxon>
    </lineage>
</organism>
<dbReference type="PANTHER" id="PTHR47751">
    <property type="entry name" value="SUPERFAMILY HYDROLASE, PUTATIVE (AFU_ORTHOLOGUE AFUA_2G16580)-RELATED"/>
    <property type="match status" value="1"/>
</dbReference>
<evidence type="ECO:0000256" key="1">
    <source>
        <dbReference type="ARBA" id="ARBA00029464"/>
    </source>
</evidence>
<dbReference type="SUPFAM" id="SSF53474">
    <property type="entry name" value="alpha/beta-Hydrolases"/>
    <property type="match status" value="1"/>
</dbReference>
<name>A0AAJ0E6G0_9PEZI</name>
<dbReference type="AlphaFoldDB" id="A0AAJ0E6G0"/>
<dbReference type="EMBL" id="MOOE01000002">
    <property type="protein sequence ID" value="KAK1536456.1"/>
    <property type="molecule type" value="Genomic_DNA"/>
</dbReference>
<comment type="caution">
    <text evidence="2">The sequence shown here is derived from an EMBL/GenBank/DDBJ whole genome shotgun (WGS) entry which is preliminary data.</text>
</comment>
<gene>
    <name evidence="2" type="ORF">CCOS01_01776</name>
</gene>
<reference evidence="2 3" key="1">
    <citation type="submission" date="2016-10" db="EMBL/GenBank/DDBJ databases">
        <title>The genome sequence of Colletotrichum fioriniae PJ7.</title>
        <authorList>
            <person name="Baroncelli R."/>
        </authorList>
    </citation>
    <scope>NUCLEOTIDE SEQUENCE [LARGE SCALE GENOMIC DNA]</scope>
    <source>
        <strain evidence="2 3">IMI 309622</strain>
    </source>
</reference>
<comment type="similarity">
    <text evidence="1">Belongs to the polyketide transferase af380 family.</text>
</comment>
<dbReference type="InterPro" id="IPR029058">
    <property type="entry name" value="AB_hydrolase_fold"/>
</dbReference>
<evidence type="ECO:0000313" key="3">
    <source>
        <dbReference type="Proteomes" id="UP001240678"/>
    </source>
</evidence>
<protein>
    <recommendedName>
        <fullName evidence="4">Alpha/beta hydrolase</fullName>
    </recommendedName>
</protein>
<sequence length="70" mass="7748">MPESFRDLASPFLAITGTKAASKWYSEDAVAEAKEPKELLVVDGRTHADLYDNVEVAGPKLNEFFGKYLV</sequence>
<dbReference type="Gene3D" id="3.40.50.1820">
    <property type="entry name" value="alpha/beta hydrolase"/>
    <property type="match status" value="1"/>
</dbReference>
<dbReference type="RefSeq" id="XP_060318619.1">
    <property type="nucleotide sequence ID" value="XM_060449969.1"/>
</dbReference>
<accession>A0AAJ0E6G0</accession>